<dbReference type="InterPro" id="IPR045242">
    <property type="entry name" value="Syntaxin"/>
</dbReference>
<evidence type="ECO:0000313" key="7">
    <source>
        <dbReference type="Proteomes" id="UP001186944"/>
    </source>
</evidence>
<dbReference type="InterPro" id="IPR059001">
    <property type="entry name" value="STX17_N"/>
</dbReference>
<evidence type="ECO:0000259" key="5">
    <source>
        <dbReference type="PROSITE" id="PS50192"/>
    </source>
</evidence>
<dbReference type="GO" id="GO:0006886">
    <property type="term" value="P:intracellular protein transport"/>
    <property type="evidence" value="ECO:0007669"/>
    <property type="project" value="TreeGrafter"/>
</dbReference>
<evidence type="ECO:0000256" key="3">
    <source>
        <dbReference type="SAM" id="MobiDB-lite"/>
    </source>
</evidence>
<comment type="caution">
    <text evidence="6">The sequence shown here is derived from an EMBL/GenBank/DDBJ whole genome shotgun (WGS) entry which is preliminary data.</text>
</comment>
<dbReference type="GO" id="GO:0031201">
    <property type="term" value="C:SNARE complex"/>
    <property type="evidence" value="ECO:0007669"/>
    <property type="project" value="TreeGrafter"/>
</dbReference>
<protein>
    <recommendedName>
        <fullName evidence="5">t-SNARE coiled-coil homology domain-containing protein</fullName>
    </recommendedName>
</protein>
<evidence type="ECO:0000256" key="4">
    <source>
        <dbReference type="SAM" id="Phobius"/>
    </source>
</evidence>
<keyword evidence="4" id="KW-0472">Membrane</keyword>
<dbReference type="GO" id="GO:0012505">
    <property type="term" value="C:endomembrane system"/>
    <property type="evidence" value="ECO:0007669"/>
    <property type="project" value="TreeGrafter"/>
</dbReference>
<dbReference type="GO" id="GO:0048278">
    <property type="term" value="P:vesicle docking"/>
    <property type="evidence" value="ECO:0007669"/>
    <property type="project" value="TreeGrafter"/>
</dbReference>
<feature type="compositionally biased region" description="Polar residues" evidence="3">
    <location>
        <begin position="310"/>
        <end position="321"/>
    </location>
</feature>
<feature type="compositionally biased region" description="Low complexity" evidence="3">
    <location>
        <begin position="121"/>
        <end position="134"/>
    </location>
</feature>
<dbReference type="GO" id="GO:0005886">
    <property type="term" value="C:plasma membrane"/>
    <property type="evidence" value="ECO:0007669"/>
    <property type="project" value="TreeGrafter"/>
</dbReference>
<name>A0AA88XDR2_PINIB</name>
<keyword evidence="2" id="KW-0175">Coiled coil</keyword>
<keyword evidence="4" id="KW-1133">Transmembrane helix</keyword>
<dbReference type="PROSITE" id="PS50192">
    <property type="entry name" value="T_SNARE"/>
    <property type="match status" value="1"/>
</dbReference>
<dbReference type="PANTHER" id="PTHR19957:SF139">
    <property type="entry name" value="SYNTAXIN-17"/>
    <property type="match status" value="1"/>
</dbReference>
<dbReference type="GO" id="GO:0006906">
    <property type="term" value="P:vesicle fusion"/>
    <property type="evidence" value="ECO:0007669"/>
    <property type="project" value="TreeGrafter"/>
</dbReference>
<dbReference type="GO" id="GO:0006887">
    <property type="term" value="P:exocytosis"/>
    <property type="evidence" value="ECO:0007669"/>
    <property type="project" value="TreeGrafter"/>
</dbReference>
<keyword evidence="4" id="KW-0812">Transmembrane</keyword>
<dbReference type="GO" id="GO:0005484">
    <property type="term" value="F:SNAP receptor activity"/>
    <property type="evidence" value="ECO:0007669"/>
    <property type="project" value="TreeGrafter"/>
</dbReference>
<evidence type="ECO:0000256" key="2">
    <source>
        <dbReference type="SAM" id="Coils"/>
    </source>
</evidence>
<dbReference type="Proteomes" id="UP001186944">
    <property type="component" value="Unassembled WGS sequence"/>
</dbReference>
<dbReference type="GO" id="GO:0000149">
    <property type="term" value="F:SNARE binding"/>
    <property type="evidence" value="ECO:0007669"/>
    <property type="project" value="TreeGrafter"/>
</dbReference>
<dbReference type="PANTHER" id="PTHR19957">
    <property type="entry name" value="SYNTAXIN"/>
    <property type="match status" value="1"/>
</dbReference>
<dbReference type="SMART" id="SM00397">
    <property type="entry name" value="t_SNARE"/>
    <property type="match status" value="1"/>
</dbReference>
<reference evidence="6" key="1">
    <citation type="submission" date="2019-08" db="EMBL/GenBank/DDBJ databases">
        <title>The improved chromosome-level genome for the pearl oyster Pinctada fucata martensii using PacBio sequencing and Hi-C.</title>
        <authorList>
            <person name="Zheng Z."/>
        </authorList>
    </citation>
    <scope>NUCLEOTIDE SEQUENCE</scope>
    <source>
        <strain evidence="6">ZZ-2019</strain>
        <tissue evidence="6">Adductor muscle</tissue>
    </source>
</reference>
<organism evidence="6 7">
    <name type="scientific">Pinctada imbricata</name>
    <name type="common">Atlantic pearl-oyster</name>
    <name type="synonym">Pinctada martensii</name>
    <dbReference type="NCBI Taxonomy" id="66713"/>
    <lineage>
        <taxon>Eukaryota</taxon>
        <taxon>Metazoa</taxon>
        <taxon>Spiralia</taxon>
        <taxon>Lophotrochozoa</taxon>
        <taxon>Mollusca</taxon>
        <taxon>Bivalvia</taxon>
        <taxon>Autobranchia</taxon>
        <taxon>Pteriomorphia</taxon>
        <taxon>Pterioida</taxon>
        <taxon>Pterioidea</taxon>
        <taxon>Pteriidae</taxon>
        <taxon>Pinctada</taxon>
    </lineage>
</organism>
<feature type="region of interest" description="Disordered" evidence="3">
    <location>
        <begin position="295"/>
        <end position="321"/>
    </location>
</feature>
<feature type="region of interest" description="Disordered" evidence="3">
    <location>
        <begin position="120"/>
        <end position="148"/>
    </location>
</feature>
<dbReference type="AlphaFoldDB" id="A0AA88XDR2"/>
<dbReference type="Pfam" id="PF05739">
    <property type="entry name" value="SNARE"/>
    <property type="match status" value="1"/>
</dbReference>
<evidence type="ECO:0000313" key="6">
    <source>
        <dbReference type="EMBL" id="KAK3083066.1"/>
    </source>
</evidence>
<dbReference type="InterPro" id="IPR010989">
    <property type="entry name" value="SNARE"/>
</dbReference>
<comment type="similarity">
    <text evidence="1">Belongs to the syntaxin family.</text>
</comment>
<dbReference type="Pfam" id="PF26585">
    <property type="entry name" value="STX17_N"/>
    <property type="match status" value="1"/>
</dbReference>
<feature type="transmembrane region" description="Helical" evidence="4">
    <location>
        <begin position="258"/>
        <end position="277"/>
    </location>
</feature>
<keyword evidence="7" id="KW-1185">Reference proteome</keyword>
<dbReference type="Gene3D" id="1.20.5.110">
    <property type="match status" value="1"/>
</dbReference>
<dbReference type="EMBL" id="VSWD01000014">
    <property type="protein sequence ID" value="KAK3083066.1"/>
    <property type="molecule type" value="Genomic_DNA"/>
</dbReference>
<dbReference type="CDD" id="cd15846">
    <property type="entry name" value="SNARE_syntaxin17"/>
    <property type="match status" value="1"/>
</dbReference>
<dbReference type="InterPro" id="IPR000727">
    <property type="entry name" value="T_SNARE_dom"/>
</dbReference>
<evidence type="ECO:0000256" key="1">
    <source>
        <dbReference type="ARBA" id="ARBA00009063"/>
    </source>
</evidence>
<proteinExistence type="inferred from homology"/>
<dbReference type="InterPro" id="IPR028676">
    <property type="entry name" value="STX17_SNARE"/>
</dbReference>
<feature type="transmembrane region" description="Helical" evidence="4">
    <location>
        <begin position="232"/>
        <end position="252"/>
    </location>
</feature>
<feature type="domain" description="T-SNARE coiled-coil homology" evidence="5">
    <location>
        <begin position="165"/>
        <end position="227"/>
    </location>
</feature>
<accession>A0AA88XDR2</accession>
<dbReference type="SUPFAM" id="SSF58038">
    <property type="entry name" value="SNARE fusion complex"/>
    <property type="match status" value="1"/>
</dbReference>
<sequence>MATFESSLPQPAPCEVQKYSIRRLEPTIQNFLKIIQIDIDRLRKHRSNFEKFSRLNDWSGFQKENINATRTVQQIKANIKEIENTRKRIIDEDVEEFDKKTSGMKYDAIHAIQEFLCSVQSGESTPESPSGSTPEGDDPLGSFSMHRSSSDHMNISLHQLQIESEHDNSETIESWENLHQNLVELNTMIHEFSSAVQSQQESIDRIEDNIEKAHENVRSGVTNLSKASKYKAAAFPLAGALIGTVIGGPVGFLAGLKIGSVAAIGGGAAGFLGGRFYKKRQDKVVEAEMKNLSAKRSNSMSDIPEKVNVGPSSSSWLPWKS</sequence>
<feature type="coiled-coil region" evidence="2">
    <location>
        <begin position="65"/>
        <end position="92"/>
    </location>
</feature>
<gene>
    <name evidence="6" type="ORF">FSP39_012989</name>
</gene>
<dbReference type="SUPFAM" id="SSF47661">
    <property type="entry name" value="t-snare proteins"/>
    <property type="match status" value="1"/>
</dbReference>